<gene>
    <name evidence="2" type="primary">ORF6</name>
</gene>
<sequence>MYIFIIFIVSLVSSCYCGFNGTNIEPRIQNPINHPFMIWNDRNFICMTCFNESGQIYYYHPYFNVSLSRMFGYFGVTHFKNLDFLLNFEHSNKTFSFFNLNRNGSFLSWNSSKYVVNQSLYFDSISPFYLNVSGGVNNTISSTNVSFQFNTSLGVGKTILDQTFYWLLSPTNSSIALGPWYGFIQYFRLVTLANITAKLSPTVALRFKPPHNLGQPRYFPSQALQTCPTIGPVVTRSCPTLKLCQPQVKTVTVIKTAAKEERKVEVVVTPTPSVELSICKEQLNSFIIALAIVLCLLLAVLSLFMFRCSKQMQKQNKSNVY</sequence>
<evidence type="ECO:0000256" key="1">
    <source>
        <dbReference type="SAM" id="Phobius"/>
    </source>
</evidence>
<keyword evidence="1 2" id="KW-0812">Transmembrane</keyword>
<keyword evidence="1" id="KW-0472">Membrane</keyword>
<dbReference type="EMBL" id="MN161568">
    <property type="protein sequence ID" value="QFU19774.1"/>
    <property type="molecule type" value="Genomic_RNA"/>
</dbReference>
<reference evidence="2" key="1">
    <citation type="journal article" date="2019" name="Front Vet Sci">
        <title>Longitudinal and Cross-Sectional Sampling of Serpentovirus (Nidovirus) Infection in Captive Snakes Reveals High Prevalence, Persistent Infection, and Increased Mortality in Pythons and Divergent Serpentovirus Infection in Boas and Colubrids.</title>
        <authorList>
            <person name="Hoon-Hanks L.L."/>
            <person name="Ossiboff R.J."/>
            <person name="Bartolini P."/>
            <person name="Fogelson S.B."/>
            <person name="Perry S.M."/>
            <person name="Stohr A.C."/>
            <person name="Cross S.T."/>
            <person name="Wellehan J.F.X."/>
            <person name="Jacobson E.R."/>
            <person name="Dubovi E.J."/>
            <person name="Stenglein M.D."/>
        </authorList>
    </citation>
    <scope>NUCLEOTIDE SEQUENCE</scope>
    <source>
        <strain evidence="2">L3</strain>
    </source>
</reference>
<organism evidence="2">
    <name type="scientific">Serpentovirinae sp</name>
    <dbReference type="NCBI Taxonomy" id="2661817"/>
    <lineage>
        <taxon>Viruses</taxon>
        <taxon>Riboviria</taxon>
        <taxon>Orthornavirae</taxon>
        <taxon>Pisuviricota</taxon>
        <taxon>Pisoniviricetes</taxon>
        <taxon>Nidovirales</taxon>
        <taxon>Tornidovirineae</taxon>
        <taxon>Tobaniviridae</taxon>
        <taxon>Serpentovirinae</taxon>
    </lineage>
</organism>
<keyword evidence="1" id="KW-1133">Transmembrane helix</keyword>
<feature type="transmembrane region" description="Helical" evidence="1">
    <location>
        <begin position="286"/>
        <end position="306"/>
    </location>
</feature>
<accession>A0A5P9K506</accession>
<evidence type="ECO:0000313" key="2">
    <source>
        <dbReference type="EMBL" id="QFU19774.1"/>
    </source>
</evidence>
<protein>
    <submittedName>
        <fullName evidence="2">Putative transmembrane protein</fullName>
    </submittedName>
</protein>
<name>A0A5P9K506_9NIDO</name>
<proteinExistence type="predicted"/>
<reference evidence="2" key="2">
    <citation type="submission" date="2019-07" db="EMBL/GenBank/DDBJ databases">
        <authorList>
            <person name="Hoon-Hanks L."/>
            <person name="Stenglein M.D."/>
        </authorList>
    </citation>
    <scope>NUCLEOTIDE SEQUENCE</scope>
    <source>
        <strain evidence="2">L3</strain>
    </source>
</reference>